<name>A0AAQ4DI30_AMBAM</name>
<organism evidence="2 3">
    <name type="scientific">Amblyomma americanum</name>
    <name type="common">Lone star tick</name>
    <dbReference type="NCBI Taxonomy" id="6943"/>
    <lineage>
        <taxon>Eukaryota</taxon>
        <taxon>Metazoa</taxon>
        <taxon>Ecdysozoa</taxon>
        <taxon>Arthropoda</taxon>
        <taxon>Chelicerata</taxon>
        <taxon>Arachnida</taxon>
        <taxon>Acari</taxon>
        <taxon>Parasitiformes</taxon>
        <taxon>Ixodida</taxon>
        <taxon>Ixodoidea</taxon>
        <taxon>Ixodidae</taxon>
        <taxon>Amblyomminae</taxon>
        <taxon>Amblyomma</taxon>
    </lineage>
</organism>
<feature type="region of interest" description="Disordered" evidence="1">
    <location>
        <begin position="1"/>
        <end position="38"/>
    </location>
</feature>
<evidence type="ECO:0000313" key="2">
    <source>
        <dbReference type="EMBL" id="KAK8762120.1"/>
    </source>
</evidence>
<evidence type="ECO:0000256" key="1">
    <source>
        <dbReference type="SAM" id="MobiDB-lite"/>
    </source>
</evidence>
<feature type="compositionally biased region" description="Basic and acidic residues" evidence="1">
    <location>
        <begin position="21"/>
        <end position="38"/>
    </location>
</feature>
<dbReference type="Proteomes" id="UP001321473">
    <property type="component" value="Unassembled WGS sequence"/>
</dbReference>
<protein>
    <submittedName>
        <fullName evidence="2">Uncharacterized protein</fullName>
    </submittedName>
</protein>
<gene>
    <name evidence="2" type="ORF">V5799_026613</name>
</gene>
<accession>A0AAQ4DI30</accession>
<dbReference type="EMBL" id="JARKHS020030458">
    <property type="protein sequence ID" value="KAK8762120.1"/>
    <property type="molecule type" value="Genomic_DNA"/>
</dbReference>
<keyword evidence="3" id="KW-1185">Reference proteome</keyword>
<evidence type="ECO:0000313" key="3">
    <source>
        <dbReference type="Proteomes" id="UP001321473"/>
    </source>
</evidence>
<proteinExistence type="predicted"/>
<sequence>MHALPEHPIASPSLTASTPPLDDHARETEQSTKLHEESDRSAADLLALTVDFMVRFGLPWSAVEALKKFMTVVLKRRDIPITKYFFKKCAGVNNTAATFNFYCAQCVTLVAETSGSLAERNAVRRRCPSCNTENCGRQMLLHGHFFLSLPIEDQLKLILAEGEVSVALHELLRDINNPEKPSGEMSDITDDEAYKATRQKLSTHDLTLTVNSDGRNVFNSSKYSIWPVHVMVLVLASVTSSYKASSSTVLFVRDVEDYRSSFPRLLPSDDHKVRYDAHVKSATTSGCPIKDRPQQFFASGHSETRGIMWLTKQFVLLPQVLVLASVTSSYKASSSTVLFVRDVEDYRSSFPRLLPADDHKVRYDAHVKSATASGCPIKDRPQQFFASGHGETEGSCRHQTICVASQVLVLASVTSSYKASSSTVLFVRDVEDCPPCQL</sequence>
<reference evidence="2 3" key="1">
    <citation type="journal article" date="2023" name="Arcadia Sci">
        <title>De novo assembly of a long-read Amblyomma americanum tick genome.</title>
        <authorList>
            <person name="Chou S."/>
            <person name="Poskanzer K.E."/>
            <person name="Rollins M."/>
            <person name="Thuy-Boun P.S."/>
        </authorList>
    </citation>
    <scope>NUCLEOTIDE SEQUENCE [LARGE SCALE GENOMIC DNA]</scope>
    <source>
        <strain evidence="2">F_SG_1</strain>
        <tissue evidence="2">Salivary glands</tissue>
    </source>
</reference>
<comment type="caution">
    <text evidence="2">The sequence shown here is derived from an EMBL/GenBank/DDBJ whole genome shotgun (WGS) entry which is preliminary data.</text>
</comment>
<dbReference type="AlphaFoldDB" id="A0AAQ4DI30"/>